<dbReference type="EMBL" id="CM037157">
    <property type="protein sequence ID" value="KAH7849534.1"/>
    <property type="molecule type" value="Genomic_DNA"/>
</dbReference>
<dbReference type="Proteomes" id="UP000828048">
    <property type="component" value="Chromosome 7"/>
</dbReference>
<evidence type="ECO:0000313" key="1">
    <source>
        <dbReference type="EMBL" id="KAH7849534.1"/>
    </source>
</evidence>
<organism evidence="1 2">
    <name type="scientific">Vaccinium darrowii</name>
    <dbReference type="NCBI Taxonomy" id="229202"/>
    <lineage>
        <taxon>Eukaryota</taxon>
        <taxon>Viridiplantae</taxon>
        <taxon>Streptophyta</taxon>
        <taxon>Embryophyta</taxon>
        <taxon>Tracheophyta</taxon>
        <taxon>Spermatophyta</taxon>
        <taxon>Magnoliopsida</taxon>
        <taxon>eudicotyledons</taxon>
        <taxon>Gunneridae</taxon>
        <taxon>Pentapetalae</taxon>
        <taxon>asterids</taxon>
        <taxon>Ericales</taxon>
        <taxon>Ericaceae</taxon>
        <taxon>Vaccinioideae</taxon>
        <taxon>Vaccinieae</taxon>
        <taxon>Vaccinium</taxon>
    </lineage>
</organism>
<gene>
    <name evidence="1" type="ORF">Vadar_019178</name>
</gene>
<comment type="caution">
    <text evidence="1">The sequence shown here is derived from an EMBL/GenBank/DDBJ whole genome shotgun (WGS) entry which is preliminary data.</text>
</comment>
<protein>
    <submittedName>
        <fullName evidence="1">Uncharacterized protein</fullName>
    </submittedName>
</protein>
<reference evidence="1 2" key="1">
    <citation type="journal article" date="2021" name="Hortic Res">
        <title>High-quality reference genome and annotation aids understanding of berry development for evergreen blueberry (Vaccinium darrowii).</title>
        <authorList>
            <person name="Yu J."/>
            <person name="Hulse-Kemp A.M."/>
            <person name="Babiker E."/>
            <person name="Staton M."/>
        </authorList>
    </citation>
    <scope>NUCLEOTIDE SEQUENCE [LARGE SCALE GENOMIC DNA]</scope>
    <source>
        <strain evidence="2">cv. NJ 8807/NJ 8810</strain>
        <tissue evidence="1">Young leaf</tissue>
    </source>
</reference>
<accession>A0ACB7Y918</accession>
<keyword evidence="2" id="KW-1185">Reference proteome</keyword>
<sequence>MDPRQRENMKTNYLCMPMFKLTTSTSTSYGRNNHRRLSPMSLLDRLRQAVFHIIMLNALSKANHQTDHHHGSGADQVQARGGRYGYNYLNDPRHSEAVADCIEFIKKSGAMDG</sequence>
<name>A0ACB7Y918_9ERIC</name>
<evidence type="ECO:0000313" key="2">
    <source>
        <dbReference type="Proteomes" id="UP000828048"/>
    </source>
</evidence>
<proteinExistence type="predicted"/>